<keyword evidence="3" id="KW-0479">Metal-binding</keyword>
<feature type="domain" description="PDZ" evidence="4">
    <location>
        <begin position="67"/>
        <end position="151"/>
    </location>
</feature>
<evidence type="ECO:0000256" key="2">
    <source>
        <dbReference type="ARBA" id="ARBA00022490"/>
    </source>
</evidence>
<dbReference type="GO" id="GO:0030036">
    <property type="term" value="P:actin cytoskeleton organization"/>
    <property type="evidence" value="ECO:0007669"/>
    <property type="project" value="TreeGrafter"/>
</dbReference>
<dbReference type="GO" id="GO:0001725">
    <property type="term" value="C:stress fiber"/>
    <property type="evidence" value="ECO:0007669"/>
    <property type="project" value="TreeGrafter"/>
</dbReference>
<protein>
    <submittedName>
        <fullName evidence="5">PDZ and LIM domain protein 2</fullName>
    </submittedName>
</protein>
<dbReference type="GO" id="GO:0051371">
    <property type="term" value="F:muscle alpha-actinin binding"/>
    <property type="evidence" value="ECO:0007669"/>
    <property type="project" value="TreeGrafter"/>
</dbReference>
<proteinExistence type="predicted"/>
<dbReference type="PROSITE" id="PS50106">
    <property type="entry name" value="PDZ"/>
    <property type="match status" value="1"/>
</dbReference>
<dbReference type="PANTHER" id="PTHR24214">
    <property type="entry name" value="PDZ AND LIM DOMAIN PROTEIN ZASP"/>
    <property type="match status" value="1"/>
</dbReference>
<evidence type="ECO:0000259" key="4">
    <source>
        <dbReference type="PROSITE" id="PS50106"/>
    </source>
</evidence>
<dbReference type="InterPro" id="IPR001478">
    <property type="entry name" value="PDZ"/>
</dbReference>
<keyword evidence="6" id="KW-1185">Reference proteome</keyword>
<dbReference type="CDD" id="cd23068">
    <property type="entry name" value="PDZ_ZASP52-like"/>
    <property type="match status" value="1"/>
</dbReference>
<dbReference type="GO" id="GO:0005912">
    <property type="term" value="C:adherens junction"/>
    <property type="evidence" value="ECO:0007669"/>
    <property type="project" value="TreeGrafter"/>
</dbReference>
<dbReference type="Pfam" id="PF00595">
    <property type="entry name" value="PDZ"/>
    <property type="match status" value="1"/>
</dbReference>
<dbReference type="FunFam" id="2.30.42.10:FF:000055">
    <property type="entry name" value="PDZ and LIM domain protein 3"/>
    <property type="match status" value="1"/>
</dbReference>
<accession>A0A504YH14</accession>
<dbReference type="STRING" id="46835.A0A504YH14"/>
<dbReference type="SMART" id="SM00228">
    <property type="entry name" value="PDZ"/>
    <property type="match status" value="1"/>
</dbReference>
<dbReference type="InterPro" id="IPR050604">
    <property type="entry name" value="PDZ-LIM_domain"/>
</dbReference>
<reference evidence="5 6" key="1">
    <citation type="submission" date="2019-04" db="EMBL/GenBank/DDBJ databases">
        <title>Annotation for the trematode Fasciola gigantica.</title>
        <authorList>
            <person name="Choi Y.-J."/>
        </authorList>
    </citation>
    <scope>NUCLEOTIDE SEQUENCE [LARGE SCALE GENOMIC DNA]</scope>
    <source>
        <strain evidence="5">Uganda_cow_1</strain>
    </source>
</reference>
<dbReference type="GO" id="GO:0061061">
    <property type="term" value="P:muscle structure development"/>
    <property type="evidence" value="ECO:0007669"/>
    <property type="project" value="TreeGrafter"/>
</dbReference>
<dbReference type="SUPFAM" id="SSF50156">
    <property type="entry name" value="PDZ domain-like"/>
    <property type="match status" value="1"/>
</dbReference>
<organism evidence="5 6">
    <name type="scientific">Fasciola gigantica</name>
    <name type="common">Giant liver fluke</name>
    <dbReference type="NCBI Taxonomy" id="46835"/>
    <lineage>
        <taxon>Eukaryota</taxon>
        <taxon>Metazoa</taxon>
        <taxon>Spiralia</taxon>
        <taxon>Lophotrochozoa</taxon>
        <taxon>Platyhelminthes</taxon>
        <taxon>Trematoda</taxon>
        <taxon>Digenea</taxon>
        <taxon>Plagiorchiida</taxon>
        <taxon>Echinostomata</taxon>
        <taxon>Echinostomatoidea</taxon>
        <taxon>Fasciolidae</taxon>
        <taxon>Fasciola</taxon>
    </lineage>
</organism>
<dbReference type="Proteomes" id="UP000316759">
    <property type="component" value="Unassembled WGS sequence"/>
</dbReference>
<gene>
    <name evidence="5" type="ORF">FGIG_04936</name>
</gene>
<comment type="subcellular location">
    <subcellularLocation>
        <location evidence="1">Cytoplasm</location>
    </subcellularLocation>
</comment>
<evidence type="ECO:0000313" key="5">
    <source>
        <dbReference type="EMBL" id="TPP60474.1"/>
    </source>
</evidence>
<evidence type="ECO:0000256" key="1">
    <source>
        <dbReference type="ARBA" id="ARBA00004496"/>
    </source>
</evidence>
<name>A0A504YH14_FASGI</name>
<sequence>MNIYFGSVASAPGVNSHVQSSRISHAPKLNNATPVASSSKPHTTLTNALSLFTGTSEISEPAPARLNVALRRHSSANPWGFRVQGGSDYKLQLTVCKASTQSGSPSEGVLHRGDAIISINGESARNLSHEQATEKIKSSGTDLQLTIARRQGGELSDLRPKGQIKFTAPQYAR</sequence>
<evidence type="ECO:0000256" key="3">
    <source>
        <dbReference type="ARBA" id="ARBA00023038"/>
    </source>
</evidence>
<dbReference type="EMBL" id="SUNJ01009394">
    <property type="protein sequence ID" value="TPP60474.1"/>
    <property type="molecule type" value="Genomic_DNA"/>
</dbReference>
<dbReference type="Gene3D" id="2.30.42.10">
    <property type="match status" value="1"/>
</dbReference>
<evidence type="ECO:0000313" key="6">
    <source>
        <dbReference type="Proteomes" id="UP000316759"/>
    </source>
</evidence>
<keyword evidence="3" id="KW-0862">Zinc</keyword>
<dbReference type="GO" id="GO:0031941">
    <property type="term" value="C:filamentous actin"/>
    <property type="evidence" value="ECO:0007669"/>
    <property type="project" value="TreeGrafter"/>
</dbReference>
<dbReference type="PANTHER" id="PTHR24214:SF38">
    <property type="entry name" value="PDZ AND LIM DOMAIN PROTEIN ZASP-RELATED"/>
    <property type="match status" value="1"/>
</dbReference>
<dbReference type="OrthoDB" id="44841at2759"/>
<dbReference type="InterPro" id="IPR036034">
    <property type="entry name" value="PDZ_sf"/>
</dbReference>
<dbReference type="AlphaFoldDB" id="A0A504YH14"/>
<dbReference type="GO" id="GO:0005737">
    <property type="term" value="C:cytoplasm"/>
    <property type="evidence" value="ECO:0007669"/>
    <property type="project" value="UniProtKB-SubCell"/>
</dbReference>
<keyword evidence="3" id="KW-0440">LIM domain</keyword>
<comment type="caution">
    <text evidence="5">The sequence shown here is derived from an EMBL/GenBank/DDBJ whole genome shotgun (WGS) entry which is preliminary data.</text>
</comment>
<keyword evidence="2" id="KW-0963">Cytoplasm</keyword>
<dbReference type="GO" id="GO:0003779">
    <property type="term" value="F:actin binding"/>
    <property type="evidence" value="ECO:0007669"/>
    <property type="project" value="TreeGrafter"/>
</dbReference>